<protein>
    <recommendedName>
        <fullName evidence="2">Ribbon-helix-helix protein CopG domain-containing protein</fullName>
    </recommendedName>
</protein>
<proteinExistence type="predicted"/>
<comment type="caution">
    <text evidence="3">The sequence shown here is derived from an EMBL/GenBank/DDBJ whole genome shotgun (WGS) entry which is preliminary data.</text>
</comment>
<dbReference type="Proteomes" id="UP001156882">
    <property type="component" value="Unassembled WGS sequence"/>
</dbReference>
<reference evidence="4" key="1">
    <citation type="journal article" date="2019" name="Int. J. Syst. Evol. Microbiol.">
        <title>The Global Catalogue of Microorganisms (GCM) 10K type strain sequencing project: providing services to taxonomists for standard genome sequencing and annotation.</title>
        <authorList>
            <consortium name="The Broad Institute Genomics Platform"/>
            <consortium name="The Broad Institute Genome Sequencing Center for Infectious Disease"/>
            <person name="Wu L."/>
            <person name="Ma J."/>
        </authorList>
    </citation>
    <scope>NUCLEOTIDE SEQUENCE [LARGE SCALE GENOMIC DNA]</scope>
    <source>
        <strain evidence="4">NBRC 101365</strain>
    </source>
</reference>
<dbReference type="InterPro" id="IPR013321">
    <property type="entry name" value="Arc_rbn_hlx_hlx"/>
</dbReference>
<feature type="domain" description="Ribbon-helix-helix protein CopG" evidence="2">
    <location>
        <begin position="8"/>
        <end position="42"/>
    </location>
</feature>
<dbReference type="SUPFAM" id="SSF47598">
    <property type="entry name" value="Ribbon-helix-helix"/>
    <property type="match status" value="1"/>
</dbReference>
<keyword evidence="4" id="KW-1185">Reference proteome</keyword>
<dbReference type="Gene3D" id="1.10.1220.10">
    <property type="entry name" value="Met repressor-like"/>
    <property type="match status" value="1"/>
</dbReference>
<dbReference type="RefSeq" id="WP_284314926.1">
    <property type="nucleotide sequence ID" value="NZ_BSPC01000054.1"/>
</dbReference>
<feature type="region of interest" description="Disordered" evidence="1">
    <location>
        <begin position="81"/>
        <end position="102"/>
    </location>
</feature>
<evidence type="ECO:0000256" key="1">
    <source>
        <dbReference type="SAM" id="MobiDB-lite"/>
    </source>
</evidence>
<dbReference type="InterPro" id="IPR010985">
    <property type="entry name" value="Ribbon_hlx_hlx"/>
</dbReference>
<dbReference type="PANTHER" id="PTHR40688">
    <property type="match status" value="1"/>
</dbReference>
<organism evidence="3 4">
    <name type="scientific">Labrys miyagiensis</name>
    <dbReference type="NCBI Taxonomy" id="346912"/>
    <lineage>
        <taxon>Bacteria</taxon>
        <taxon>Pseudomonadati</taxon>
        <taxon>Pseudomonadota</taxon>
        <taxon>Alphaproteobacteria</taxon>
        <taxon>Hyphomicrobiales</taxon>
        <taxon>Xanthobacteraceae</taxon>
        <taxon>Labrys</taxon>
    </lineage>
</organism>
<evidence type="ECO:0000313" key="3">
    <source>
        <dbReference type="EMBL" id="GLS21938.1"/>
    </source>
</evidence>
<accession>A0ABQ6CQ82</accession>
<gene>
    <name evidence="3" type="ORF">GCM10007874_49550</name>
</gene>
<sequence>MASKMEEVSVKLPERVRQQVDELARQTNRSRSTIIGEAVSSYMRDQADYIRSLDEIVAGLDTEPAHSAEQIFAWLESWGSENELPSPKPDIFPASGSGKIGA</sequence>
<name>A0ABQ6CQ82_9HYPH</name>
<evidence type="ECO:0000313" key="4">
    <source>
        <dbReference type="Proteomes" id="UP001156882"/>
    </source>
</evidence>
<dbReference type="InterPro" id="IPR002145">
    <property type="entry name" value="CopG"/>
</dbReference>
<dbReference type="InterPro" id="IPR052991">
    <property type="entry name" value="Non-func_TypeII_TA_Antitoxin"/>
</dbReference>
<dbReference type="Pfam" id="PF01402">
    <property type="entry name" value="RHH_1"/>
    <property type="match status" value="1"/>
</dbReference>
<dbReference type="EMBL" id="BSPC01000054">
    <property type="protein sequence ID" value="GLS21938.1"/>
    <property type="molecule type" value="Genomic_DNA"/>
</dbReference>
<dbReference type="PANTHER" id="PTHR40688:SF2">
    <property type="entry name" value="RIBBON-HELIX-HELIX PROTEIN COPG DOMAIN-CONTAINING PROTEIN"/>
    <property type="match status" value="1"/>
</dbReference>
<evidence type="ECO:0000259" key="2">
    <source>
        <dbReference type="Pfam" id="PF01402"/>
    </source>
</evidence>